<accession>A0A951U473</accession>
<evidence type="ECO:0000256" key="1">
    <source>
        <dbReference type="SAM" id="MobiDB-lite"/>
    </source>
</evidence>
<keyword evidence="2" id="KW-1133">Transmembrane helix</keyword>
<evidence type="ECO:0000256" key="2">
    <source>
        <dbReference type="SAM" id="Phobius"/>
    </source>
</evidence>
<dbReference type="Proteomes" id="UP000707356">
    <property type="component" value="Unassembled WGS sequence"/>
</dbReference>
<keyword evidence="2" id="KW-0472">Membrane</keyword>
<feature type="transmembrane region" description="Helical" evidence="2">
    <location>
        <begin position="83"/>
        <end position="102"/>
    </location>
</feature>
<dbReference type="EMBL" id="JAHHHV010000007">
    <property type="protein sequence ID" value="MBW4464207.1"/>
    <property type="molecule type" value="Genomic_DNA"/>
</dbReference>
<sequence>MVRRDGKFLKRNQFIRRPKRTGGLRRSKNADYAAPLISGGKTYEIMNFGLSIRQGIFVSFFLLGFYAAVIFVVSRALGVKAVWFLLIPLLILGIAIGLILWFNRQVLISKGVECKDEDEQDSNANFPLDDLSVLPENIQKIDSTLAYVHKKPQNKSTSDSLFILEAEEVQHLNSLQASIFDSEKEAGEKTTTAIGLKADAELPPLQTTEQAISPVSPLSLTQTASFSPAPPVQATSSPSQSEPSPISQPTSTDPTPQESTVQYIQAGSRPLPELQQAV</sequence>
<dbReference type="AlphaFoldDB" id="A0A951U473"/>
<organism evidence="3 4">
    <name type="scientific">Pegethrix bostrychoides GSE-TBD4-15B</name>
    <dbReference type="NCBI Taxonomy" id="2839662"/>
    <lineage>
        <taxon>Bacteria</taxon>
        <taxon>Bacillati</taxon>
        <taxon>Cyanobacteriota</taxon>
        <taxon>Cyanophyceae</taxon>
        <taxon>Oculatellales</taxon>
        <taxon>Oculatellaceae</taxon>
        <taxon>Pegethrix</taxon>
    </lineage>
</organism>
<comment type="caution">
    <text evidence="3">The sequence shown here is derived from an EMBL/GenBank/DDBJ whole genome shotgun (WGS) entry which is preliminary data.</text>
</comment>
<name>A0A951U473_9CYAN</name>
<feature type="non-terminal residue" evidence="3">
    <location>
        <position position="278"/>
    </location>
</feature>
<evidence type="ECO:0000313" key="3">
    <source>
        <dbReference type="EMBL" id="MBW4464207.1"/>
    </source>
</evidence>
<proteinExistence type="predicted"/>
<keyword evidence="2" id="KW-0812">Transmembrane</keyword>
<feature type="compositionally biased region" description="Low complexity" evidence="1">
    <location>
        <begin position="233"/>
        <end position="252"/>
    </location>
</feature>
<reference evidence="3" key="2">
    <citation type="journal article" date="2022" name="Microbiol. Resour. Announc.">
        <title>Metagenome Sequencing to Explore Phylogenomics of Terrestrial Cyanobacteria.</title>
        <authorList>
            <person name="Ward R.D."/>
            <person name="Stajich J.E."/>
            <person name="Johansen J.R."/>
            <person name="Huntemann M."/>
            <person name="Clum A."/>
            <person name="Foster B."/>
            <person name="Foster B."/>
            <person name="Roux S."/>
            <person name="Palaniappan K."/>
            <person name="Varghese N."/>
            <person name="Mukherjee S."/>
            <person name="Reddy T.B.K."/>
            <person name="Daum C."/>
            <person name="Copeland A."/>
            <person name="Chen I.A."/>
            <person name="Ivanova N.N."/>
            <person name="Kyrpides N.C."/>
            <person name="Shapiro N."/>
            <person name="Eloe-Fadrosh E.A."/>
            <person name="Pietrasiak N."/>
        </authorList>
    </citation>
    <scope>NUCLEOTIDE SEQUENCE</scope>
    <source>
        <strain evidence="3">GSE-TBD4-15B</strain>
    </source>
</reference>
<evidence type="ECO:0000313" key="4">
    <source>
        <dbReference type="Proteomes" id="UP000707356"/>
    </source>
</evidence>
<gene>
    <name evidence="3" type="ORF">KME07_02050</name>
</gene>
<reference evidence="3" key="1">
    <citation type="submission" date="2021-05" db="EMBL/GenBank/DDBJ databases">
        <authorList>
            <person name="Pietrasiak N."/>
            <person name="Ward R."/>
            <person name="Stajich J.E."/>
            <person name="Kurbessoian T."/>
        </authorList>
    </citation>
    <scope>NUCLEOTIDE SEQUENCE</scope>
    <source>
        <strain evidence="3">GSE-TBD4-15B</strain>
    </source>
</reference>
<feature type="transmembrane region" description="Helical" evidence="2">
    <location>
        <begin position="56"/>
        <end position="77"/>
    </location>
</feature>
<protein>
    <submittedName>
        <fullName evidence="3">Uncharacterized protein</fullName>
    </submittedName>
</protein>
<feature type="region of interest" description="Disordered" evidence="1">
    <location>
        <begin position="218"/>
        <end position="278"/>
    </location>
</feature>
<feature type="compositionally biased region" description="Polar residues" evidence="1">
    <location>
        <begin position="253"/>
        <end position="265"/>
    </location>
</feature>